<keyword evidence="3 5" id="KW-0479">Metal-binding</keyword>
<dbReference type="EC" id="1.15.1.1" evidence="2 6"/>
<dbReference type="PRINTS" id="PR01703">
    <property type="entry name" value="MNSODISMTASE"/>
</dbReference>
<comment type="catalytic activity">
    <reaction evidence="6">
        <text>2 superoxide + 2 H(+) = H2O2 + O2</text>
        <dbReference type="Rhea" id="RHEA:20696"/>
        <dbReference type="ChEBI" id="CHEBI:15378"/>
        <dbReference type="ChEBI" id="CHEBI:15379"/>
        <dbReference type="ChEBI" id="CHEBI:16240"/>
        <dbReference type="ChEBI" id="CHEBI:18421"/>
        <dbReference type="EC" id="1.15.1.1"/>
    </reaction>
</comment>
<feature type="domain" description="Manganese/iron superoxide dismutase N-terminal" evidence="7">
    <location>
        <begin position="4"/>
        <end position="86"/>
    </location>
</feature>
<evidence type="ECO:0000259" key="7">
    <source>
        <dbReference type="Pfam" id="PF00081"/>
    </source>
</evidence>
<evidence type="ECO:0000259" key="8">
    <source>
        <dbReference type="Pfam" id="PF02777"/>
    </source>
</evidence>
<dbReference type="InterPro" id="IPR019833">
    <property type="entry name" value="Mn/Fe_SOD_BS"/>
</dbReference>
<dbReference type="Gene3D" id="1.10.287.990">
    <property type="entry name" value="Fe,Mn superoxide dismutase (SOD) domain"/>
    <property type="match status" value="1"/>
</dbReference>
<feature type="binding site" evidence="5">
    <location>
        <position position="170"/>
    </location>
    <ligand>
        <name>Mn(2+)</name>
        <dbReference type="ChEBI" id="CHEBI:29035"/>
    </ligand>
</feature>
<proteinExistence type="inferred from homology"/>
<dbReference type="InterPro" id="IPR001189">
    <property type="entry name" value="Mn/Fe_SOD"/>
</dbReference>
<organism evidence="9 10">
    <name type="scientific">Candidatus Amphirhobacter heronislandensis</name>
    <dbReference type="NCBI Taxonomy" id="1732024"/>
    <lineage>
        <taxon>Bacteria</taxon>
        <taxon>Pseudomonadati</taxon>
        <taxon>Pseudomonadota</taxon>
        <taxon>Gammaproteobacteria</taxon>
        <taxon>Candidatus Tethybacterales</taxon>
        <taxon>Candidatus Tethybacteraceae</taxon>
        <taxon>Candidatus Amphirhobacter</taxon>
    </lineage>
</organism>
<dbReference type="Pfam" id="PF02777">
    <property type="entry name" value="Sod_Fe_C"/>
    <property type="match status" value="1"/>
</dbReference>
<reference evidence="9" key="1">
    <citation type="submission" date="2020-10" db="EMBL/GenBank/DDBJ databases">
        <title>An improved Amphimedon queenslandica hologenome assembly reveals how three proteobacterial symbionts can extend the metabolic phenotypic of their marine sponge host.</title>
        <authorList>
            <person name="Degnan B."/>
            <person name="Degnan S."/>
            <person name="Xiang X."/>
        </authorList>
    </citation>
    <scope>NUCLEOTIDE SEQUENCE</scope>
    <source>
        <strain evidence="9">AqS2</strain>
    </source>
</reference>
<evidence type="ECO:0000256" key="3">
    <source>
        <dbReference type="ARBA" id="ARBA00022723"/>
    </source>
</evidence>
<dbReference type="InterPro" id="IPR036314">
    <property type="entry name" value="SOD_C_sf"/>
</dbReference>
<dbReference type="AlphaFoldDB" id="A0A930UC15"/>
<evidence type="ECO:0000256" key="5">
    <source>
        <dbReference type="PIRSR" id="PIRSR000349-1"/>
    </source>
</evidence>
<feature type="binding site" evidence="5">
    <location>
        <position position="78"/>
    </location>
    <ligand>
        <name>Mn(2+)</name>
        <dbReference type="ChEBI" id="CHEBI:29035"/>
    </ligand>
</feature>
<feature type="binding site" evidence="5">
    <location>
        <position position="27"/>
    </location>
    <ligand>
        <name>Mn(2+)</name>
        <dbReference type="ChEBI" id="CHEBI:29035"/>
    </ligand>
</feature>
<accession>A0A930UC15</accession>
<dbReference type="GO" id="GO:0046872">
    <property type="term" value="F:metal ion binding"/>
    <property type="evidence" value="ECO:0007669"/>
    <property type="project" value="UniProtKB-KW"/>
</dbReference>
<keyword evidence="10" id="KW-1185">Reference proteome</keyword>
<dbReference type="EMBL" id="JADHEI010000033">
    <property type="protein sequence ID" value="MBF2735155.1"/>
    <property type="molecule type" value="Genomic_DNA"/>
</dbReference>
<dbReference type="Pfam" id="PF00081">
    <property type="entry name" value="Sod_Fe_N"/>
    <property type="match status" value="1"/>
</dbReference>
<dbReference type="SUPFAM" id="SSF54719">
    <property type="entry name" value="Fe,Mn superoxide dismutase (SOD), C-terminal domain"/>
    <property type="match status" value="1"/>
</dbReference>
<dbReference type="InterPro" id="IPR019832">
    <property type="entry name" value="Mn/Fe_SOD_C"/>
</dbReference>
<evidence type="ECO:0000256" key="4">
    <source>
        <dbReference type="ARBA" id="ARBA00023002"/>
    </source>
</evidence>
<evidence type="ECO:0000256" key="6">
    <source>
        <dbReference type="RuleBase" id="RU000414"/>
    </source>
</evidence>
<dbReference type="GO" id="GO:0005737">
    <property type="term" value="C:cytoplasm"/>
    <property type="evidence" value="ECO:0007669"/>
    <property type="project" value="TreeGrafter"/>
</dbReference>
<comment type="caution">
    <text evidence="9">The sequence shown here is derived from an EMBL/GenBank/DDBJ whole genome shotgun (WGS) entry which is preliminary data.</text>
</comment>
<dbReference type="Proteomes" id="UP000604381">
    <property type="component" value="Unassembled WGS sequence"/>
</dbReference>
<dbReference type="PROSITE" id="PS00088">
    <property type="entry name" value="SOD_MN"/>
    <property type="match status" value="1"/>
</dbReference>
<dbReference type="GO" id="GO:0004784">
    <property type="term" value="F:superoxide dismutase activity"/>
    <property type="evidence" value="ECO:0007669"/>
    <property type="project" value="UniProtKB-EC"/>
</dbReference>
<sequence length="205" mass="22445">MALTFNDLPYGYDALEPHIDARTMEIHYDRHHRTYFTKMQDALAGTGLKDSDDIAAVLAQAGKLGPAVRNNAGGYYNHNLFWACMAKDGGGDPEGDLGAAVAEAFGSADKLREEMNAAGVARFGSGFAWLILKDGALKVVSTPNQDNPLMDAVPDEAKGIPLLCIDVWEHAYYLKYQNKRPDYLAAFWNVVDWKAVAARYDAAKA</sequence>
<dbReference type="InterPro" id="IPR036324">
    <property type="entry name" value="Mn/Fe_SOD_N_sf"/>
</dbReference>
<feature type="binding site" evidence="5">
    <location>
        <position position="166"/>
    </location>
    <ligand>
        <name>Mn(2+)</name>
        <dbReference type="ChEBI" id="CHEBI:29035"/>
    </ligand>
</feature>
<dbReference type="Gene3D" id="3.55.40.20">
    <property type="entry name" value="Iron/manganese superoxide dismutase, C-terminal domain"/>
    <property type="match status" value="1"/>
</dbReference>
<evidence type="ECO:0000256" key="1">
    <source>
        <dbReference type="ARBA" id="ARBA00008714"/>
    </source>
</evidence>
<dbReference type="SUPFAM" id="SSF46609">
    <property type="entry name" value="Fe,Mn superoxide dismutase (SOD), N-terminal domain"/>
    <property type="match status" value="1"/>
</dbReference>
<comment type="similarity">
    <text evidence="1 6">Belongs to the iron/manganese superoxide dismutase family.</text>
</comment>
<evidence type="ECO:0000313" key="9">
    <source>
        <dbReference type="EMBL" id="MBF2735155.1"/>
    </source>
</evidence>
<dbReference type="InterPro" id="IPR019831">
    <property type="entry name" value="Mn/Fe_SOD_N"/>
</dbReference>
<evidence type="ECO:0000313" key="10">
    <source>
        <dbReference type="Proteomes" id="UP000604381"/>
    </source>
</evidence>
<name>A0A930UC15_9GAMM</name>
<gene>
    <name evidence="9" type="ORF">ISN26_03585</name>
</gene>
<comment type="function">
    <text evidence="6">Destroys radicals which are normally produced within the cells and which are toxic to biological systems.</text>
</comment>
<dbReference type="PIRSF" id="PIRSF000349">
    <property type="entry name" value="SODismutase"/>
    <property type="match status" value="1"/>
</dbReference>
<keyword evidence="4 6" id="KW-0560">Oxidoreductase</keyword>
<dbReference type="PANTHER" id="PTHR43595:SF2">
    <property type="entry name" value="SMALL RIBOSOMAL SUBUNIT PROTEIN MS42"/>
    <property type="match status" value="1"/>
</dbReference>
<protein>
    <recommendedName>
        <fullName evidence="2 6">Superoxide dismutase</fullName>
        <ecNumber evidence="2 6">1.15.1.1</ecNumber>
    </recommendedName>
</protein>
<evidence type="ECO:0000256" key="2">
    <source>
        <dbReference type="ARBA" id="ARBA00012682"/>
    </source>
</evidence>
<feature type="domain" description="Manganese/iron superoxide dismutase C-terminal" evidence="8">
    <location>
        <begin position="93"/>
        <end position="199"/>
    </location>
</feature>
<dbReference type="PANTHER" id="PTHR43595">
    <property type="entry name" value="37S RIBOSOMAL PROTEIN S26, MITOCHONDRIAL"/>
    <property type="match status" value="1"/>
</dbReference>